<proteinExistence type="predicted"/>
<evidence type="ECO:0000313" key="2">
    <source>
        <dbReference type="Proteomes" id="UP000593565"/>
    </source>
</evidence>
<comment type="caution">
    <text evidence="1">The sequence shown here is derived from an EMBL/GenBank/DDBJ whole genome shotgun (WGS) entry which is preliminary data.</text>
</comment>
<protein>
    <submittedName>
        <fullName evidence="1">Uncharacterized protein</fullName>
    </submittedName>
</protein>
<evidence type="ECO:0000313" key="1">
    <source>
        <dbReference type="EMBL" id="KAF4084427.1"/>
    </source>
</evidence>
<reference evidence="1 2" key="1">
    <citation type="submission" date="2020-02" db="EMBL/GenBank/DDBJ databases">
        <title>A chromosome-scale genome assembly of the black bullhead catfish (Ameiurus melas).</title>
        <authorList>
            <person name="Wen M."/>
            <person name="Zham M."/>
            <person name="Cabau C."/>
            <person name="Klopp C."/>
            <person name="Donnadieu C."/>
            <person name="Roques C."/>
            <person name="Bouchez O."/>
            <person name="Lampietro C."/>
            <person name="Jouanno E."/>
            <person name="Herpin A."/>
            <person name="Louis A."/>
            <person name="Berthelot C."/>
            <person name="Parey E."/>
            <person name="Roest-Crollius H."/>
            <person name="Braasch I."/>
            <person name="Postlethwait J."/>
            <person name="Robinson-Rechavi M."/>
            <person name="Echchiki A."/>
            <person name="Begum T."/>
            <person name="Montfort J."/>
            <person name="Schartl M."/>
            <person name="Bobe J."/>
            <person name="Guiguen Y."/>
        </authorList>
    </citation>
    <scope>NUCLEOTIDE SEQUENCE [LARGE SCALE GENOMIC DNA]</scope>
    <source>
        <strain evidence="1">M_S1</strain>
        <tissue evidence="1">Blood</tissue>
    </source>
</reference>
<accession>A0A7J6AQN7</accession>
<organism evidence="1 2">
    <name type="scientific">Ameiurus melas</name>
    <name type="common">Black bullhead</name>
    <name type="synonym">Silurus melas</name>
    <dbReference type="NCBI Taxonomy" id="219545"/>
    <lineage>
        <taxon>Eukaryota</taxon>
        <taxon>Metazoa</taxon>
        <taxon>Chordata</taxon>
        <taxon>Craniata</taxon>
        <taxon>Vertebrata</taxon>
        <taxon>Euteleostomi</taxon>
        <taxon>Actinopterygii</taxon>
        <taxon>Neopterygii</taxon>
        <taxon>Teleostei</taxon>
        <taxon>Ostariophysi</taxon>
        <taxon>Siluriformes</taxon>
        <taxon>Ictaluridae</taxon>
        <taxon>Ameiurus</taxon>
    </lineage>
</organism>
<dbReference type="EMBL" id="JAAGNN010000010">
    <property type="protein sequence ID" value="KAF4084427.1"/>
    <property type="molecule type" value="Genomic_DNA"/>
</dbReference>
<dbReference type="Proteomes" id="UP000593565">
    <property type="component" value="Unassembled WGS sequence"/>
</dbReference>
<sequence length="89" mass="9901">MSRATHVTARVRYGARDPLQVFERISVSDIIRHFHTCFLQPHAVGIPPADPPPSVRVSQLLGNLLSTLFTWKLADDGVCVRPLRIQSAV</sequence>
<name>A0A7J6AQN7_AMEME</name>
<gene>
    <name evidence="1" type="ORF">AMELA_G00128870</name>
</gene>
<dbReference type="AlphaFoldDB" id="A0A7J6AQN7"/>
<keyword evidence="2" id="KW-1185">Reference proteome</keyword>